<evidence type="ECO:0000256" key="1">
    <source>
        <dbReference type="SAM" id="Phobius"/>
    </source>
</evidence>
<keyword evidence="1" id="KW-1133">Transmembrane helix</keyword>
<comment type="caution">
    <text evidence="2">The sequence shown here is derived from an EMBL/GenBank/DDBJ whole genome shotgun (WGS) entry which is preliminary data.</text>
</comment>
<keyword evidence="1" id="KW-0472">Membrane</keyword>
<feature type="transmembrane region" description="Helical" evidence="1">
    <location>
        <begin position="7"/>
        <end position="40"/>
    </location>
</feature>
<organism evidence="2 3">
    <name type="scientific">Aliivibrio sifiae</name>
    <dbReference type="NCBI Taxonomy" id="566293"/>
    <lineage>
        <taxon>Bacteria</taxon>
        <taxon>Pseudomonadati</taxon>
        <taxon>Pseudomonadota</taxon>
        <taxon>Gammaproteobacteria</taxon>
        <taxon>Vibrionales</taxon>
        <taxon>Vibrionaceae</taxon>
        <taxon>Aliivibrio</taxon>
    </lineage>
</organism>
<keyword evidence="1" id="KW-0812">Transmembrane</keyword>
<protein>
    <submittedName>
        <fullName evidence="2">Uncharacterized protein</fullName>
    </submittedName>
</protein>
<feature type="transmembrane region" description="Helical" evidence="1">
    <location>
        <begin position="46"/>
        <end position="65"/>
    </location>
</feature>
<name>A0A2S7XDC0_9GAMM</name>
<accession>A0A2S7XDC0</accession>
<sequence>MPQLAFLFVIAEFVILILLTTNTWPHRISLFFLCCFSFWINKNVELTLWVYMLSAPIIFLFDFYLKKSNDELSFSFMLIIFIILFLYPVFLGS</sequence>
<proteinExistence type="predicted"/>
<gene>
    <name evidence="2" type="ORF">BTO22_06395</name>
</gene>
<dbReference type="EMBL" id="MSCO01000001">
    <property type="protein sequence ID" value="PQJ89237.1"/>
    <property type="molecule type" value="Genomic_DNA"/>
</dbReference>
<reference evidence="2 3" key="1">
    <citation type="submission" date="2016-12" db="EMBL/GenBank/DDBJ databases">
        <title>Diversity of luminous bacteria.</title>
        <authorList>
            <person name="Yoshizawa S."/>
            <person name="Kogure K."/>
        </authorList>
    </citation>
    <scope>NUCLEOTIDE SEQUENCE [LARGE SCALE GENOMIC DNA]</scope>
    <source>
        <strain evidence="2 3">ATCC 33715</strain>
    </source>
</reference>
<evidence type="ECO:0000313" key="2">
    <source>
        <dbReference type="EMBL" id="PQJ89237.1"/>
    </source>
</evidence>
<dbReference type="AlphaFoldDB" id="A0A2S7XDC0"/>
<evidence type="ECO:0000313" key="3">
    <source>
        <dbReference type="Proteomes" id="UP000239263"/>
    </source>
</evidence>
<feature type="transmembrane region" description="Helical" evidence="1">
    <location>
        <begin position="72"/>
        <end position="90"/>
    </location>
</feature>
<dbReference type="Proteomes" id="UP000239263">
    <property type="component" value="Unassembled WGS sequence"/>
</dbReference>